<reference evidence="2" key="2">
    <citation type="submission" date="2022-06" db="UniProtKB">
        <authorList>
            <consortium name="EnsemblMetazoa"/>
        </authorList>
    </citation>
    <scope>IDENTIFICATION</scope>
    <source>
        <strain evidence="2">DF5081</strain>
    </source>
</reference>
<feature type="transmembrane region" description="Helical" evidence="1">
    <location>
        <begin position="76"/>
        <end position="93"/>
    </location>
</feature>
<dbReference type="EnsemblMetazoa" id="CJA13478b.1">
    <property type="protein sequence ID" value="CJA13478b.1"/>
    <property type="gene ID" value="WBGene00132682"/>
</dbReference>
<accession>A0A8R1I0E4</accession>
<proteinExistence type="predicted"/>
<keyword evidence="1" id="KW-0472">Membrane</keyword>
<evidence type="ECO:0000256" key="1">
    <source>
        <dbReference type="SAM" id="Phobius"/>
    </source>
</evidence>
<dbReference type="InterPro" id="IPR053220">
    <property type="entry name" value="Nematode_rcpt-like_serp_H"/>
</dbReference>
<feature type="transmembrane region" description="Helical" evidence="1">
    <location>
        <begin position="258"/>
        <end position="284"/>
    </location>
</feature>
<organism evidence="2 3">
    <name type="scientific">Caenorhabditis japonica</name>
    <dbReference type="NCBI Taxonomy" id="281687"/>
    <lineage>
        <taxon>Eukaryota</taxon>
        <taxon>Metazoa</taxon>
        <taxon>Ecdysozoa</taxon>
        <taxon>Nematoda</taxon>
        <taxon>Chromadorea</taxon>
        <taxon>Rhabditida</taxon>
        <taxon>Rhabditina</taxon>
        <taxon>Rhabditomorpha</taxon>
        <taxon>Rhabditoidea</taxon>
        <taxon>Rhabditidae</taxon>
        <taxon>Peloderinae</taxon>
        <taxon>Caenorhabditis</taxon>
    </lineage>
</organism>
<keyword evidence="3" id="KW-1185">Reference proteome</keyword>
<protein>
    <recommendedName>
        <fullName evidence="4">Serpentine Receptor, class H</fullName>
    </recommendedName>
</protein>
<keyword evidence="1" id="KW-0812">Transmembrane</keyword>
<sequence length="352" mass="40239">MVVSTAKMNNYYHTTYQKCNYSLTYMATPEFLQTFCHSGNVLLVTVGFYTLYLIVRKSPKNMQSAIPYMVNQNCTLMAADFLFSVMTLPYFFFPLPACTDFGLLEWLKAPLSVFIWLSCASLGGIASSIMALFEHRHRAIVINSRFVFRRKSTRYVFYFFVYALSMNCGFLMILNAPDHLEELSLELLNDFPCPPPIYFESRVLVFQSDLLYFALIIFFCAGSMTSLVAFFGLHCMWHLLPANTPNMSATTRRLQKRVIISSIIQVAIPMLVIINPLVMIIISIVMNYHSQALTNLFTFILTLHGSAGSIAVILIYKPYRTYTIGLLVSLFDRLPSKKFTTVAIPKKWEKAR</sequence>
<dbReference type="PANTHER" id="PTHR22941">
    <property type="entry name" value="SERPENTINE RECEPTOR"/>
    <property type="match status" value="1"/>
</dbReference>
<reference evidence="3" key="1">
    <citation type="submission" date="2010-08" db="EMBL/GenBank/DDBJ databases">
        <authorList>
            <consortium name="Caenorhabditis japonica Sequencing Consortium"/>
            <person name="Wilson R.K."/>
        </authorList>
    </citation>
    <scope>NUCLEOTIDE SEQUENCE [LARGE SCALE GENOMIC DNA]</scope>
    <source>
        <strain evidence="3">DF5081</strain>
    </source>
</reference>
<evidence type="ECO:0000313" key="2">
    <source>
        <dbReference type="EnsemblMetazoa" id="CJA13478b.1"/>
    </source>
</evidence>
<name>A0A8R1I0E4_CAEJA</name>
<keyword evidence="1" id="KW-1133">Transmembrane helix</keyword>
<evidence type="ECO:0008006" key="4">
    <source>
        <dbReference type="Google" id="ProtNLM"/>
    </source>
</evidence>
<feature type="transmembrane region" description="Helical" evidence="1">
    <location>
        <begin position="210"/>
        <end position="237"/>
    </location>
</feature>
<dbReference type="AlphaFoldDB" id="A0A8R1I0E4"/>
<evidence type="ECO:0000313" key="3">
    <source>
        <dbReference type="Proteomes" id="UP000005237"/>
    </source>
</evidence>
<feature type="transmembrane region" description="Helical" evidence="1">
    <location>
        <begin position="113"/>
        <end position="134"/>
    </location>
</feature>
<dbReference type="Proteomes" id="UP000005237">
    <property type="component" value="Unassembled WGS sequence"/>
</dbReference>
<dbReference type="InterPro" id="IPR019422">
    <property type="entry name" value="7TM_GPCR_serpentine_rcpt_Srh"/>
</dbReference>
<feature type="transmembrane region" description="Helical" evidence="1">
    <location>
        <begin position="296"/>
        <end position="316"/>
    </location>
</feature>
<feature type="transmembrane region" description="Helical" evidence="1">
    <location>
        <begin position="155"/>
        <end position="174"/>
    </location>
</feature>
<dbReference type="Pfam" id="PF10318">
    <property type="entry name" value="7TM_GPCR_Srh"/>
    <property type="match status" value="1"/>
</dbReference>
<dbReference type="PANTHER" id="PTHR22941:SF8">
    <property type="entry name" value="SERPENTINE RECEPTOR, CLASS H-RELATED"/>
    <property type="match status" value="1"/>
</dbReference>
<feature type="transmembrane region" description="Helical" evidence="1">
    <location>
        <begin position="31"/>
        <end position="55"/>
    </location>
</feature>